<evidence type="ECO:0000256" key="1">
    <source>
        <dbReference type="SAM" id="MobiDB-lite"/>
    </source>
</evidence>
<dbReference type="Proteomes" id="UP001244295">
    <property type="component" value="Unassembled WGS sequence"/>
</dbReference>
<name>A0AAW8DT42_9BURK</name>
<protein>
    <submittedName>
        <fullName evidence="2">Low affinity Fe/Cu permease</fullName>
    </submittedName>
</protein>
<evidence type="ECO:0000313" key="3">
    <source>
        <dbReference type="Proteomes" id="UP001244295"/>
    </source>
</evidence>
<dbReference type="InterPro" id="IPR007251">
    <property type="entry name" value="Iron_permease_Fet4"/>
</dbReference>
<accession>A0AAW8DT42</accession>
<gene>
    <name evidence="2" type="ORF">J2W25_001633</name>
</gene>
<feature type="compositionally biased region" description="Basic and acidic residues" evidence="1">
    <location>
        <begin position="98"/>
        <end position="107"/>
    </location>
</feature>
<organism evidence="2 3">
    <name type="scientific">Variovorax boronicumulans</name>
    <dbReference type="NCBI Taxonomy" id="436515"/>
    <lineage>
        <taxon>Bacteria</taxon>
        <taxon>Pseudomonadati</taxon>
        <taxon>Pseudomonadota</taxon>
        <taxon>Betaproteobacteria</taxon>
        <taxon>Burkholderiales</taxon>
        <taxon>Comamonadaceae</taxon>
        <taxon>Variovorax</taxon>
    </lineage>
</organism>
<reference evidence="2" key="1">
    <citation type="submission" date="2023-07" db="EMBL/GenBank/DDBJ databases">
        <title>Sorghum-associated microbial communities from plants grown in Nebraska, USA.</title>
        <authorList>
            <person name="Schachtman D."/>
        </authorList>
    </citation>
    <scope>NUCLEOTIDE SEQUENCE</scope>
    <source>
        <strain evidence="2">DS2795</strain>
    </source>
</reference>
<dbReference type="Pfam" id="PF04120">
    <property type="entry name" value="Iron_permease"/>
    <property type="match status" value="1"/>
</dbReference>
<evidence type="ECO:0000313" key="2">
    <source>
        <dbReference type="EMBL" id="MDP9922612.1"/>
    </source>
</evidence>
<dbReference type="AlphaFoldDB" id="A0AAW8DT42"/>
<proteinExistence type="predicted"/>
<dbReference type="RefSeq" id="WP_370869567.1">
    <property type="nucleotide sequence ID" value="NZ_JAUSRR010000003.1"/>
</dbReference>
<comment type="caution">
    <text evidence="2">The sequence shown here is derived from an EMBL/GenBank/DDBJ whole genome shotgun (WGS) entry which is preliminary data.</text>
</comment>
<dbReference type="GO" id="GO:0055085">
    <property type="term" value="P:transmembrane transport"/>
    <property type="evidence" value="ECO:0007669"/>
    <property type="project" value="InterPro"/>
</dbReference>
<dbReference type="EMBL" id="JAUSRR010000003">
    <property type="protein sequence ID" value="MDP9922612.1"/>
    <property type="molecule type" value="Genomic_DNA"/>
</dbReference>
<feature type="region of interest" description="Disordered" evidence="1">
    <location>
        <begin position="80"/>
        <end position="107"/>
    </location>
</feature>
<sequence length="107" mass="11963">MARSSQSVEPPEKPGRFTTIVTLLMVFLIQNTQNRDSAALQTKLDELIRTPTRGMTSIGIEKLTEKELFVLHERCECAAKKNQAPLDTAPAERRRRGDHGDQASRSA</sequence>